<comment type="similarity">
    <text evidence="2">Belongs to the Mediator complex subunit 17 family.</text>
</comment>
<keyword evidence="4" id="KW-0804">Transcription</keyword>
<dbReference type="GO" id="GO:0016592">
    <property type="term" value="C:mediator complex"/>
    <property type="evidence" value="ECO:0007669"/>
    <property type="project" value="InterPro"/>
</dbReference>
<dbReference type="EMBL" id="BQKI01000012">
    <property type="protein sequence ID" value="GJN06080.1"/>
    <property type="molecule type" value="Genomic_DNA"/>
</dbReference>
<evidence type="ECO:0000256" key="2">
    <source>
        <dbReference type="ARBA" id="ARBA00005635"/>
    </source>
</evidence>
<dbReference type="GO" id="GO:0070847">
    <property type="term" value="C:core mediator complex"/>
    <property type="evidence" value="ECO:0007669"/>
    <property type="project" value="TreeGrafter"/>
</dbReference>
<dbReference type="PANTHER" id="PTHR13114:SF7">
    <property type="entry name" value="MEDIATOR OF RNA POLYMERASE II TRANSCRIPTION SUBUNIT 17"/>
    <property type="match status" value="1"/>
</dbReference>
<keyword evidence="3" id="KW-0805">Transcription regulation</keyword>
<dbReference type="Proteomes" id="UP001054889">
    <property type="component" value="Unassembled WGS sequence"/>
</dbReference>
<dbReference type="AlphaFoldDB" id="A0AAV5D6Q3"/>
<feature type="compositionally biased region" description="Basic and acidic residues" evidence="6">
    <location>
        <begin position="248"/>
        <end position="272"/>
    </location>
</feature>
<organism evidence="7 8">
    <name type="scientific">Eleusine coracana subsp. coracana</name>
    <dbReference type="NCBI Taxonomy" id="191504"/>
    <lineage>
        <taxon>Eukaryota</taxon>
        <taxon>Viridiplantae</taxon>
        <taxon>Streptophyta</taxon>
        <taxon>Embryophyta</taxon>
        <taxon>Tracheophyta</taxon>
        <taxon>Spermatophyta</taxon>
        <taxon>Magnoliopsida</taxon>
        <taxon>Liliopsida</taxon>
        <taxon>Poales</taxon>
        <taxon>Poaceae</taxon>
        <taxon>PACMAD clade</taxon>
        <taxon>Chloridoideae</taxon>
        <taxon>Cynodonteae</taxon>
        <taxon>Eleusininae</taxon>
        <taxon>Eleusine</taxon>
    </lineage>
</organism>
<dbReference type="GO" id="GO:0006357">
    <property type="term" value="P:regulation of transcription by RNA polymerase II"/>
    <property type="evidence" value="ECO:0007669"/>
    <property type="project" value="InterPro"/>
</dbReference>
<name>A0AAV5D6Q3_ELECO</name>
<evidence type="ECO:0000256" key="1">
    <source>
        <dbReference type="ARBA" id="ARBA00004123"/>
    </source>
</evidence>
<evidence type="ECO:0000256" key="3">
    <source>
        <dbReference type="ARBA" id="ARBA00023015"/>
    </source>
</evidence>
<evidence type="ECO:0000256" key="4">
    <source>
        <dbReference type="ARBA" id="ARBA00023163"/>
    </source>
</evidence>
<reference evidence="7" key="1">
    <citation type="journal article" date="2018" name="DNA Res.">
        <title>Multiple hybrid de novo genome assembly of finger millet, an orphan allotetraploid crop.</title>
        <authorList>
            <person name="Hatakeyama M."/>
            <person name="Aluri S."/>
            <person name="Balachadran M.T."/>
            <person name="Sivarajan S.R."/>
            <person name="Patrignani A."/>
            <person name="Gruter S."/>
            <person name="Poveda L."/>
            <person name="Shimizu-Inatsugi R."/>
            <person name="Baeten J."/>
            <person name="Francoijs K.J."/>
            <person name="Nataraja K.N."/>
            <person name="Reddy Y.A.N."/>
            <person name="Phadnis S."/>
            <person name="Ravikumar R.L."/>
            <person name="Schlapbach R."/>
            <person name="Sreeman S.M."/>
            <person name="Shimizu K.K."/>
        </authorList>
    </citation>
    <scope>NUCLEOTIDE SEQUENCE</scope>
</reference>
<reference evidence="7" key="2">
    <citation type="submission" date="2021-12" db="EMBL/GenBank/DDBJ databases">
        <title>Resequencing data analysis of finger millet.</title>
        <authorList>
            <person name="Hatakeyama M."/>
            <person name="Aluri S."/>
            <person name="Balachadran M.T."/>
            <person name="Sivarajan S.R."/>
            <person name="Poveda L."/>
            <person name="Shimizu-Inatsugi R."/>
            <person name="Schlapbach R."/>
            <person name="Sreeman S.M."/>
            <person name="Shimizu K.K."/>
        </authorList>
    </citation>
    <scope>NUCLEOTIDE SEQUENCE</scope>
</reference>
<proteinExistence type="inferred from homology"/>
<sequence>MVEGDVRVDLDKLPIKRLEAIDEAGNEHYPPDTSNEEQRLAAIRRIDFSWVIEKDAKKAKKAAEADTAQQAWPWQGLMESLQQAQQELSVVIDLIGTVEANDAVTVVSTTKPKSQPNEILVDMAVSAATKLQRLRHLSRYFKQSAMKMEQQFEKETRFYSSLIRLQQNWKVKRQRIVGSGPGSEGFMFDLADSSQLDAAAMPRLSPLSLVPIDKDSSGTLSVTIPQKSFRSLSLQFLGDSDNNAESNASRKKEGTLSRTSSEVEKDTLENDDANKSVKHAHSILRNIHKSIFEEQVFDMVIRETFVQSQGINVTGMCEDFLQLAIGQECSLCLSLVHSGHGNDTETVGPEDYMDTEDAGNLAVSRVPYLHLRSLPTWHSRTSSWSLCLKVPQPILAADRILKPSDNHESKYKSRSQFNTKVILKDGQISLVGEGSPSIAGSLTVKPSDGHLINSYSCDLEDLPMMLLQQVASQVIHWLHEEALVLGMNVTRDFLCLYFDLDQGETLGLVAHVDPEDSYGCISWYLTVDHPAEDGKMSTDNPELEKRRYRSVGTEHSKELFALFVLMNPEFFIL</sequence>
<evidence type="ECO:0000313" key="8">
    <source>
        <dbReference type="Proteomes" id="UP001054889"/>
    </source>
</evidence>
<dbReference type="InterPro" id="IPR019313">
    <property type="entry name" value="Mediator_Med17"/>
</dbReference>
<comment type="caution">
    <text evidence="7">The sequence shown here is derived from an EMBL/GenBank/DDBJ whole genome shotgun (WGS) entry which is preliminary data.</text>
</comment>
<comment type="subcellular location">
    <subcellularLocation>
        <location evidence="1">Nucleus</location>
    </subcellularLocation>
</comment>
<evidence type="ECO:0000256" key="5">
    <source>
        <dbReference type="ARBA" id="ARBA00023242"/>
    </source>
</evidence>
<feature type="region of interest" description="Disordered" evidence="6">
    <location>
        <begin position="242"/>
        <end position="272"/>
    </location>
</feature>
<keyword evidence="5" id="KW-0539">Nucleus</keyword>
<protein>
    <recommendedName>
        <fullName evidence="9">Mediator of RNA polymerase II transcription subunit 17</fullName>
    </recommendedName>
</protein>
<evidence type="ECO:0000313" key="7">
    <source>
        <dbReference type="EMBL" id="GJN06080.1"/>
    </source>
</evidence>
<evidence type="ECO:0008006" key="9">
    <source>
        <dbReference type="Google" id="ProtNLM"/>
    </source>
</evidence>
<gene>
    <name evidence="7" type="primary">ga23768</name>
    <name evidence="7" type="ORF">PR202_ga23768</name>
</gene>
<evidence type="ECO:0000256" key="6">
    <source>
        <dbReference type="SAM" id="MobiDB-lite"/>
    </source>
</evidence>
<keyword evidence="8" id="KW-1185">Reference proteome</keyword>
<dbReference type="PANTHER" id="PTHR13114">
    <property type="entry name" value="MEDIATOR OF RNA POLYMERASE II TRANSCRIPTION SUBUNIT 17"/>
    <property type="match status" value="1"/>
</dbReference>
<accession>A0AAV5D6Q3</accession>
<dbReference type="GO" id="GO:0003712">
    <property type="term" value="F:transcription coregulator activity"/>
    <property type="evidence" value="ECO:0007669"/>
    <property type="project" value="InterPro"/>
</dbReference>